<dbReference type="GO" id="GO:0070390">
    <property type="term" value="C:transcription export complex 2"/>
    <property type="evidence" value="ECO:0007669"/>
    <property type="project" value="TreeGrafter"/>
</dbReference>
<dbReference type="PANTHER" id="PTHR12436">
    <property type="entry name" value="80 KDA MCM3-ASSOCIATED PROTEIN"/>
    <property type="match status" value="1"/>
</dbReference>
<dbReference type="GO" id="GO:0006406">
    <property type="term" value="P:mRNA export from nucleus"/>
    <property type="evidence" value="ECO:0007669"/>
    <property type="project" value="TreeGrafter"/>
</dbReference>
<dbReference type="AlphaFoldDB" id="A0A7J7C5G9"/>
<evidence type="ECO:0000313" key="3">
    <source>
        <dbReference type="EMBL" id="KAF5729352.1"/>
    </source>
</evidence>
<dbReference type="FunCoup" id="A0A7J7C5G9">
    <property type="interactions" value="837"/>
</dbReference>
<feature type="domain" description="SAC3/GANP/THP3 conserved" evidence="2">
    <location>
        <begin position="83"/>
        <end position="359"/>
    </location>
</feature>
<dbReference type="PANTHER" id="PTHR12436:SF3">
    <property type="entry name" value="GERMINAL-CENTER ASSOCIATED NUCLEAR PROTEIN"/>
    <property type="match status" value="1"/>
</dbReference>
<dbReference type="Proteomes" id="UP000593562">
    <property type="component" value="Unassembled WGS sequence"/>
</dbReference>
<sequence>MERSRRNPRQRHSRSQKIASNCTNNSATEAGSSVQNDFSDSVNVRDWKTGRTRNHERSGVVEKEEEQEESTDLPRLIGTCPHMCPEGERLQRERLRDLAVFERLHGNVGKTSPGLAVKKFCRTISTKHVRPSDVRPLPVLEDTLNYLLDLLNSSVRPFEVIHDFVFDRMRSIRQDLSMQNIVNDKAIRMYEEMVKFHVISHHQLRSCNSNPNMSSVHYLNMEQLKKTLTSLYNLYEVNQSSNSCHENEPEFRSLYVLLHLDSNSQAMGESLSLWFRLLPSPIIKSKEMCFARSTLRYFRMGNYKLFICITATEASYLQYCVMEPFIDEIRAMAVSCINNGGYKLYPYPLAHLARLLRMKIWNLFAPLVVLKSALMMKVTSCYHPSKQLSAVPIQVYSAIAFWARKGFNGE</sequence>
<comment type="caution">
    <text evidence="3">The sequence shown here is derived from an EMBL/GenBank/DDBJ whole genome shotgun (WGS) entry which is preliminary data.</text>
</comment>
<dbReference type="Pfam" id="PF03399">
    <property type="entry name" value="SAC3_GANP"/>
    <property type="match status" value="1"/>
</dbReference>
<protein>
    <recommendedName>
        <fullName evidence="2">SAC3/GANP/THP3 conserved domain-containing protein</fullName>
    </recommendedName>
</protein>
<dbReference type="Gene3D" id="1.25.40.990">
    <property type="match status" value="1"/>
</dbReference>
<gene>
    <name evidence="3" type="ORF">HS088_TW21G01517</name>
</gene>
<name>A0A7J7C5G9_TRIWF</name>
<dbReference type="EMBL" id="JAAARO010000021">
    <property type="protein sequence ID" value="KAF5729352.1"/>
    <property type="molecule type" value="Genomic_DNA"/>
</dbReference>
<dbReference type="InterPro" id="IPR005062">
    <property type="entry name" value="SAC3/GANP/THP3_conserved"/>
</dbReference>
<keyword evidence="4" id="KW-1185">Reference proteome</keyword>
<evidence type="ECO:0000256" key="1">
    <source>
        <dbReference type="SAM" id="MobiDB-lite"/>
    </source>
</evidence>
<dbReference type="InParanoid" id="A0A7J7C5G9"/>
<accession>A0A7J7C5G9</accession>
<organism evidence="3 4">
    <name type="scientific">Tripterygium wilfordii</name>
    <name type="common">Thunder God vine</name>
    <dbReference type="NCBI Taxonomy" id="458696"/>
    <lineage>
        <taxon>Eukaryota</taxon>
        <taxon>Viridiplantae</taxon>
        <taxon>Streptophyta</taxon>
        <taxon>Embryophyta</taxon>
        <taxon>Tracheophyta</taxon>
        <taxon>Spermatophyta</taxon>
        <taxon>Magnoliopsida</taxon>
        <taxon>eudicotyledons</taxon>
        <taxon>Gunneridae</taxon>
        <taxon>Pentapetalae</taxon>
        <taxon>rosids</taxon>
        <taxon>fabids</taxon>
        <taxon>Celastrales</taxon>
        <taxon>Celastraceae</taxon>
        <taxon>Tripterygium</taxon>
    </lineage>
</organism>
<evidence type="ECO:0000259" key="2">
    <source>
        <dbReference type="Pfam" id="PF03399"/>
    </source>
</evidence>
<dbReference type="InterPro" id="IPR045107">
    <property type="entry name" value="SAC3/GANP/THP3"/>
</dbReference>
<proteinExistence type="predicted"/>
<reference evidence="3 4" key="1">
    <citation type="journal article" date="2020" name="Nat. Commun.">
        <title>Genome of Tripterygium wilfordii and identification of cytochrome P450 involved in triptolide biosynthesis.</title>
        <authorList>
            <person name="Tu L."/>
            <person name="Su P."/>
            <person name="Zhang Z."/>
            <person name="Gao L."/>
            <person name="Wang J."/>
            <person name="Hu T."/>
            <person name="Zhou J."/>
            <person name="Zhang Y."/>
            <person name="Zhao Y."/>
            <person name="Liu Y."/>
            <person name="Song Y."/>
            <person name="Tong Y."/>
            <person name="Lu Y."/>
            <person name="Yang J."/>
            <person name="Xu C."/>
            <person name="Jia M."/>
            <person name="Peters R.J."/>
            <person name="Huang L."/>
            <person name="Gao W."/>
        </authorList>
    </citation>
    <scope>NUCLEOTIDE SEQUENCE [LARGE SCALE GENOMIC DNA]</scope>
    <source>
        <strain evidence="4">cv. XIE 37</strain>
        <tissue evidence="3">Leaf</tissue>
    </source>
</reference>
<feature type="compositionally biased region" description="Basic residues" evidence="1">
    <location>
        <begin position="1"/>
        <end position="15"/>
    </location>
</feature>
<evidence type="ECO:0000313" key="4">
    <source>
        <dbReference type="Proteomes" id="UP000593562"/>
    </source>
</evidence>
<feature type="compositionally biased region" description="Basic and acidic residues" evidence="1">
    <location>
        <begin position="43"/>
        <end position="62"/>
    </location>
</feature>
<feature type="region of interest" description="Disordered" evidence="1">
    <location>
        <begin position="1"/>
        <end position="72"/>
    </location>
</feature>
<dbReference type="GO" id="GO:0005737">
    <property type="term" value="C:cytoplasm"/>
    <property type="evidence" value="ECO:0007669"/>
    <property type="project" value="TreeGrafter"/>
</dbReference>
<feature type="compositionally biased region" description="Polar residues" evidence="1">
    <location>
        <begin position="16"/>
        <end position="42"/>
    </location>
</feature>